<accession>A0A2L2THI3</accession>
<organism evidence="2 3">
    <name type="scientific">Fusarium venenatum</name>
    <dbReference type="NCBI Taxonomy" id="56646"/>
    <lineage>
        <taxon>Eukaryota</taxon>
        <taxon>Fungi</taxon>
        <taxon>Dikarya</taxon>
        <taxon>Ascomycota</taxon>
        <taxon>Pezizomycotina</taxon>
        <taxon>Sordariomycetes</taxon>
        <taxon>Hypocreomycetidae</taxon>
        <taxon>Hypocreales</taxon>
        <taxon>Nectriaceae</taxon>
        <taxon>Fusarium</taxon>
    </lineage>
</organism>
<feature type="region of interest" description="Disordered" evidence="1">
    <location>
        <begin position="154"/>
        <end position="189"/>
    </location>
</feature>
<dbReference type="Proteomes" id="UP000245910">
    <property type="component" value="Chromosome III"/>
</dbReference>
<feature type="region of interest" description="Disordered" evidence="1">
    <location>
        <begin position="217"/>
        <end position="248"/>
    </location>
</feature>
<evidence type="ECO:0000256" key="1">
    <source>
        <dbReference type="SAM" id="MobiDB-lite"/>
    </source>
</evidence>
<proteinExistence type="predicted"/>
<dbReference type="EMBL" id="LN649231">
    <property type="protein sequence ID" value="CEI69459.1"/>
    <property type="molecule type" value="Genomic_DNA"/>
</dbReference>
<evidence type="ECO:0000313" key="2">
    <source>
        <dbReference type="EMBL" id="CEI69459.1"/>
    </source>
</evidence>
<evidence type="ECO:0000313" key="3">
    <source>
        <dbReference type="Proteomes" id="UP000245910"/>
    </source>
</evidence>
<keyword evidence="3" id="KW-1185">Reference proteome</keyword>
<feature type="region of interest" description="Disordered" evidence="1">
    <location>
        <begin position="1"/>
        <end position="48"/>
    </location>
</feature>
<dbReference type="AlphaFoldDB" id="A0A2L2THI3"/>
<sequence>MDDRFADPPTPTLEQGTIFQNPATNMTGTTGRLERPAPIPSGPGWPVDENSQDAKYLTLISKLENLEAGHRLILDDIATLSHRVSKITEVINMSYESRTSTIESPKASFSKSLNTAKVPSVKVEKLEAEPSPAKIIIPRTTKVAHFEIRFGSPDQVVKERDPKSSDKPSANVGLTLPEETPTKSAPVPLSVASACTTSLEESEEQNVEMLPQPDYHVEESAPERSGESSSSSLSSEESELLRQGQDEDNEASRLVVQRLANNHALFGYFVRYLRNPNTSFTRQIATEPDETAHLLARSFQDAVRQPKQTAPIARPEFFEIRATVSKMGSSTRVDLYIELSQRYRRTYGMGN</sequence>
<reference evidence="3" key="1">
    <citation type="submission" date="2014-10" db="EMBL/GenBank/DDBJ databases">
        <authorList>
            <person name="King R."/>
        </authorList>
    </citation>
    <scope>NUCLEOTIDE SEQUENCE [LARGE SCALE GENOMIC DNA]</scope>
    <source>
        <strain evidence="3">A3/5</strain>
    </source>
</reference>
<name>A0A2L2THI3_9HYPO</name>
<feature type="compositionally biased region" description="Basic and acidic residues" evidence="1">
    <location>
        <begin position="217"/>
        <end position="226"/>
    </location>
</feature>
<feature type="compositionally biased region" description="Polar residues" evidence="1">
    <location>
        <begin position="12"/>
        <end position="30"/>
    </location>
</feature>
<protein>
    <submittedName>
        <fullName evidence="2">Uncharacterized protein</fullName>
    </submittedName>
</protein>
<feature type="compositionally biased region" description="Basic and acidic residues" evidence="1">
    <location>
        <begin position="156"/>
        <end position="166"/>
    </location>
</feature>